<keyword evidence="2" id="KW-1133">Transmembrane helix</keyword>
<feature type="transmembrane region" description="Helical" evidence="2">
    <location>
        <begin position="184"/>
        <end position="204"/>
    </location>
</feature>
<comment type="caution">
    <text evidence="3">The sequence shown here is derived from an EMBL/GenBank/DDBJ whole genome shotgun (WGS) entry which is preliminary data.</text>
</comment>
<dbReference type="InterPro" id="IPR039672">
    <property type="entry name" value="MFS_2"/>
</dbReference>
<gene>
    <name evidence="3" type="ORF">ACFFLI_05010</name>
</gene>
<feature type="transmembrane region" description="Helical" evidence="2">
    <location>
        <begin position="312"/>
        <end position="330"/>
    </location>
</feature>
<dbReference type="InterPro" id="IPR036259">
    <property type="entry name" value="MFS_trans_sf"/>
</dbReference>
<feature type="transmembrane region" description="Helical" evidence="2">
    <location>
        <begin position="37"/>
        <end position="68"/>
    </location>
</feature>
<evidence type="ECO:0000256" key="2">
    <source>
        <dbReference type="SAM" id="Phobius"/>
    </source>
</evidence>
<feature type="transmembrane region" description="Helical" evidence="2">
    <location>
        <begin position="336"/>
        <end position="354"/>
    </location>
</feature>
<feature type="transmembrane region" description="Helical" evidence="2">
    <location>
        <begin position="389"/>
        <end position="409"/>
    </location>
</feature>
<evidence type="ECO:0000313" key="4">
    <source>
        <dbReference type="Proteomes" id="UP001589691"/>
    </source>
</evidence>
<evidence type="ECO:0000313" key="3">
    <source>
        <dbReference type="EMBL" id="MFB9769238.1"/>
    </source>
</evidence>
<dbReference type="PANTHER" id="PTHR11328">
    <property type="entry name" value="MAJOR FACILITATOR SUPERFAMILY DOMAIN-CONTAINING PROTEIN"/>
    <property type="match status" value="1"/>
</dbReference>
<feature type="transmembrane region" description="Helical" evidence="2">
    <location>
        <begin position="89"/>
        <end position="108"/>
    </location>
</feature>
<keyword evidence="4" id="KW-1185">Reference proteome</keyword>
<sequence>MDAKAEHKKLSWFNKIGFSCFQLAQFAEYMINTWLMFYYTTFIGMPLVTVTFLFTLSKIVGGIINPIYGYMSDRLYQTRFGKKFGRRKAMLVIGIPIKTLLFITLWIPGMSTPVYYIFFLAYFILSPMVSTMQLTFMSEMTEDSGERAQLVAGNQIGAAFSGILAAFGSVYFFKFLGDKLWSTYFTLAIVYDIISFVLLIVFYFSVYERPVDESTVFKEKLSIGQNLVQVFWNFMSTIKVRSYRLYLGMYLCEQMFRSLLGTINTYFIIFVLLLQSSDVAVSTSVGFIFGIGFLLFYMWLTKKTDGPFTYRIGSWGTIAVMLGMLAIAIFRPDHLAVWFIVLTICLNFGKTGVVNSTQFIFTNIPDVDEIVTGKRREGQYSGVNSTLDVIFSSIETILIGTVLAATGFAEKSATQSATTVNALLIIYTIVPIVFCLLGIFLSYRFKLSVPNHKILLDEVVRLRNGGNMDDVDPKTKTIVEELTGLPYEKCWGHNNIINLGKGKRAKKQDTINHTPHPQA</sequence>
<reference evidence="3 4" key="1">
    <citation type="submission" date="2024-09" db="EMBL/GenBank/DDBJ databases">
        <authorList>
            <person name="Sun Q."/>
            <person name="Mori K."/>
        </authorList>
    </citation>
    <scope>NUCLEOTIDE SEQUENCE [LARGE SCALE GENOMIC DNA]</scope>
    <source>
        <strain evidence="3 4">TBRC 4576</strain>
    </source>
</reference>
<protein>
    <submittedName>
        <fullName evidence="3">MFS transporter</fullName>
    </submittedName>
</protein>
<organism evidence="3 4">
    <name type="scientific">Lactiplantibacillus modestisalitolerans</name>
    <dbReference type="NCBI Taxonomy" id="1457219"/>
    <lineage>
        <taxon>Bacteria</taxon>
        <taxon>Bacillati</taxon>
        <taxon>Bacillota</taxon>
        <taxon>Bacilli</taxon>
        <taxon>Lactobacillales</taxon>
        <taxon>Lactobacillaceae</taxon>
        <taxon>Lactiplantibacillus</taxon>
    </lineage>
</organism>
<dbReference type="SUPFAM" id="SSF103473">
    <property type="entry name" value="MFS general substrate transporter"/>
    <property type="match status" value="1"/>
</dbReference>
<dbReference type="EMBL" id="JBHLZY010000010">
    <property type="protein sequence ID" value="MFB9769238.1"/>
    <property type="molecule type" value="Genomic_DNA"/>
</dbReference>
<feature type="transmembrane region" description="Helical" evidence="2">
    <location>
        <begin position="148"/>
        <end position="172"/>
    </location>
</feature>
<keyword evidence="1" id="KW-0813">Transport</keyword>
<dbReference type="RefSeq" id="WP_137642570.1">
    <property type="nucleotide sequence ID" value="NZ_BJEA01000009.1"/>
</dbReference>
<dbReference type="Proteomes" id="UP001589691">
    <property type="component" value="Unassembled WGS sequence"/>
</dbReference>
<feature type="transmembrane region" description="Helical" evidence="2">
    <location>
        <begin position="255"/>
        <end position="274"/>
    </location>
</feature>
<dbReference type="Pfam" id="PF13347">
    <property type="entry name" value="MFS_2"/>
    <property type="match status" value="1"/>
</dbReference>
<evidence type="ECO:0000256" key="1">
    <source>
        <dbReference type="ARBA" id="ARBA00022597"/>
    </source>
</evidence>
<feature type="transmembrane region" description="Helical" evidence="2">
    <location>
        <begin position="280"/>
        <end position="300"/>
    </location>
</feature>
<keyword evidence="2" id="KW-0472">Membrane</keyword>
<dbReference type="PANTHER" id="PTHR11328:SF24">
    <property type="entry name" value="MAJOR FACILITATOR SUPERFAMILY (MFS) PROFILE DOMAIN-CONTAINING PROTEIN"/>
    <property type="match status" value="1"/>
</dbReference>
<accession>A0ABV5WSV2</accession>
<name>A0ABV5WSV2_9LACO</name>
<proteinExistence type="predicted"/>
<feature type="transmembrane region" description="Helical" evidence="2">
    <location>
        <begin position="114"/>
        <end position="136"/>
    </location>
</feature>
<dbReference type="Gene3D" id="1.20.1250.20">
    <property type="entry name" value="MFS general substrate transporter like domains"/>
    <property type="match status" value="1"/>
</dbReference>
<keyword evidence="2" id="KW-0812">Transmembrane</keyword>
<keyword evidence="1" id="KW-0762">Sugar transport</keyword>
<feature type="transmembrane region" description="Helical" evidence="2">
    <location>
        <begin position="421"/>
        <end position="443"/>
    </location>
</feature>